<evidence type="ECO:0000259" key="2">
    <source>
        <dbReference type="Pfam" id="PF08718"/>
    </source>
</evidence>
<dbReference type="InterPro" id="IPR014830">
    <property type="entry name" value="Glycolipid_transfer_prot_dom"/>
</dbReference>
<dbReference type="GeneID" id="25334609"/>
<dbReference type="OMA" id="WMKRTIE"/>
<keyword evidence="1" id="KW-0813">Transport</keyword>
<dbReference type="PANTHER" id="PTHR10219:SF25">
    <property type="entry name" value="PLECKSTRIN HOMOLOGY DOMAIN-CONTAINING FAMILY A MEMBER 8"/>
    <property type="match status" value="1"/>
</dbReference>
<dbReference type="Proteomes" id="UP000030763">
    <property type="component" value="Unassembled WGS sequence"/>
</dbReference>
<dbReference type="Pfam" id="PF08718">
    <property type="entry name" value="GLTP"/>
    <property type="match status" value="1"/>
</dbReference>
<dbReference type="EMBL" id="HG721840">
    <property type="protein sequence ID" value="CDJ60384.1"/>
    <property type="molecule type" value="Genomic_DNA"/>
</dbReference>
<proteinExistence type="predicted"/>
<dbReference type="OrthoDB" id="205255at2759"/>
<evidence type="ECO:0000256" key="1">
    <source>
        <dbReference type="ARBA" id="ARBA00022448"/>
    </source>
</evidence>
<reference evidence="3" key="2">
    <citation type="submission" date="2013-10" db="EMBL/GenBank/DDBJ databases">
        <authorList>
            <person name="Aslett M."/>
        </authorList>
    </citation>
    <scope>NUCLEOTIDE SEQUENCE [LARGE SCALE GENOMIC DNA]</scope>
    <source>
        <strain evidence="3">Weybridge</strain>
    </source>
</reference>
<dbReference type="SUPFAM" id="SSF110004">
    <property type="entry name" value="Glycolipid transfer protein, GLTP"/>
    <property type="match status" value="1"/>
</dbReference>
<dbReference type="VEuPathDB" id="ToxoDB:EMWEY_00006230"/>
<dbReference type="GO" id="GO:1902387">
    <property type="term" value="F:ceramide 1-phosphate binding"/>
    <property type="evidence" value="ECO:0007669"/>
    <property type="project" value="TreeGrafter"/>
</dbReference>
<dbReference type="InterPro" id="IPR036497">
    <property type="entry name" value="GLTP_sf"/>
</dbReference>
<name>U6MD42_EIMMA</name>
<evidence type="ECO:0000313" key="3">
    <source>
        <dbReference type="EMBL" id="CDJ60384.1"/>
    </source>
</evidence>
<feature type="domain" description="Glycolipid transfer protein" evidence="2">
    <location>
        <begin position="34"/>
        <end position="185"/>
    </location>
</feature>
<dbReference type="GO" id="GO:1902388">
    <property type="term" value="F:ceramide 1-phosphate transfer activity"/>
    <property type="evidence" value="ECO:0007669"/>
    <property type="project" value="TreeGrafter"/>
</dbReference>
<accession>U6MD42</accession>
<reference evidence="3" key="1">
    <citation type="submission" date="2013-10" db="EMBL/GenBank/DDBJ databases">
        <title>Genomic analysis of the causative agents of coccidiosis in chickens.</title>
        <authorList>
            <person name="Reid A.J."/>
            <person name="Blake D."/>
            <person name="Billington K."/>
            <person name="Browne H."/>
            <person name="Dunn M."/>
            <person name="Hung S."/>
            <person name="Kawahara F."/>
            <person name="Miranda-Saavedra D."/>
            <person name="Mourier T."/>
            <person name="Nagra H."/>
            <person name="Otto T.D."/>
            <person name="Rawlings N."/>
            <person name="Sanchez A."/>
            <person name="Sanders M."/>
            <person name="Subramaniam C."/>
            <person name="Tay Y."/>
            <person name="Dear P."/>
            <person name="Doerig C."/>
            <person name="Gruber A."/>
            <person name="Parkinson J."/>
            <person name="Shirley M."/>
            <person name="Wan K.L."/>
            <person name="Berriman M."/>
            <person name="Tomley F."/>
            <person name="Pain A."/>
        </authorList>
    </citation>
    <scope>NUCLEOTIDE SEQUENCE [LARGE SCALE GENOMIC DNA]</scope>
    <source>
        <strain evidence="3">Weybridge</strain>
    </source>
</reference>
<sequence>MADAREEPLKGLPLYNLLLEKFRAVPDAEGRLDCEKLADAAMQISVMYELVFGKGFISRHLKQDIANSSGRMREAARALSEIRGGGPVTAEDLISWELKQLGIPRMRKDQKSGVRGMLWMQRALEFVFTLICNMFGTMKTATAKECALDAYDRILKPYHSFLVSNIASLAFSLAPSKEEFVSRLGFEMSEAEVCLPSIQEVILPVTSRLKTILEESNCNFPDKA</sequence>
<dbReference type="GO" id="GO:0005829">
    <property type="term" value="C:cytosol"/>
    <property type="evidence" value="ECO:0007669"/>
    <property type="project" value="TreeGrafter"/>
</dbReference>
<protein>
    <submittedName>
        <fullName evidence="3">Glycolipid transfer protein, putative</fullName>
    </submittedName>
</protein>
<dbReference type="PANTHER" id="PTHR10219">
    <property type="entry name" value="GLYCOLIPID TRANSFER PROTEIN-RELATED"/>
    <property type="match status" value="1"/>
</dbReference>
<evidence type="ECO:0000313" key="4">
    <source>
        <dbReference type="Proteomes" id="UP000030763"/>
    </source>
</evidence>
<gene>
    <name evidence="3" type="ORF">EMWEY_00006230</name>
</gene>
<dbReference type="AlphaFoldDB" id="U6MD42"/>
<keyword evidence="4" id="KW-1185">Reference proteome</keyword>
<dbReference type="GO" id="GO:0016020">
    <property type="term" value="C:membrane"/>
    <property type="evidence" value="ECO:0007669"/>
    <property type="project" value="TreeGrafter"/>
</dbReference>
<organism evidence="3 4">
    <name type="scientific">Eimeria maxima</name>
    <name type="common">Coccidian parasite</name>
    <dbReference type="NCBI Taxonomy" id="5804"/>
    <lineage>
        <taxon>Eukaryota</taxon>
        <taxon>Sar</taxon>
        <taxon>Alveolata</taxon>
        <taxon>Apicomplexa</taxon>
        <taxon>Conoidasida</taxon>
        <taxon>Coccidia</taxon>
        <taxon>Eucoccidiorida</taxon>
        <taxon>Eimeriorina</taxon>
        <taxon>Eimeriidae</taxon>
        <taxon>Eimeria</taxon>
    </lineage>
</organism>
<dbReference type="RefSeq" id="XP_013337034.1">
    <property type="nucleotide sequence ID" value="XM_013481580.1"/>
</dbReference>
<dbReference type="Gene3D" id="1.10.3520.10">
    <property type="entry name" value="Glycolipid transfer protein"/>
    <property type="match status" value="1"/>
</dbReference>